<evidence type="ECO:0000256" key="1">
    <source>
        <dbReference type="SAM" id="MobiDB-lite"/>
    </source>
</evidence>
<dbReference type="EMBL" id="JACVVK020000328">
    <property type="protein sequence ID" value="KAK7478342.1"/>
    <property type="molecule type" value="Genomic_DNA"/>
</dbReference>
<name>A0ABD0JTH7_9CAEN</name>
<proteinExistence type="predicted"/>
<organism evidence="2 3">
    <name type="scientific">Batillaria attramentaria</name>
    <dbReference type="NCBI Taxonomy" id="370345"/>
    <lineage>
        <taxon>Eukaryota</taxon>
        <taxon>Metazoa</taxon>
        <taxon>Spiralia</taxon>
        <taxon>Lophotrochozoa</taxon>
        <taxon>Mollusca</taxon>
        <taxon>Gastropoda</taxon>
        <taxon>Caenogastropoda</taxon>
        <taxon>Sorbeoconcha</taxon>
        <taxon>Cerithioidea</taxon>
        <taxon>Batillariidae</taxon>
        <taxon>Batillaria</taxon>
    </lineage>
</organism>
<accession>A0ABD0JTH7</accession>
<dbReference type="Proteomes" id="UP001519460">
    <property type="component" value="Unassembled WGS sequence"/>
</dbReference>
<gene>
    <name evidence="2" type="ORF">BaRGS_00030416</name>
</gene>
<sequence>FVVDFCFADNHWSKQDPDKETKETKDKGNTILFSSMVTGSIFDFFPGLRWRLLKTAEYISLSLSVATRSMSVGTTQVQAQLPGDWCLTFSGAGDGAVPKKPANSRNVKQSGGRKSGQFSSSPKFPQAQKKPKK</sequence>
<keyword evidence="3" id="KW-1185">Reference proteome</keyword>
<feature type="region of interest" description="Disordered" evidence="1">
    <location>
        <begin position="93"/>
        <end position="133"/>
    </location>
</feature>
<evidence type="ECO:0000313" key="2">
    <source>
        <dbReference type="EMBL" id="KAK7478342.1"/>
    </source>
</evidence>
<evidence type="ECO:0000313" key="3">
    <source>
        <dbReference type="Proteomes" id="UP001519460"/>
    </source>
</evidence>
<feature type="compositionally biased region" description="Low complexity" evidence="1">
    <location>
        <begin position="119"/>
        <end position="133"/>
    </location>
</feature>
<protein>
    <submittedName>
        <fullName evidence="2">Uncharacterized protein</fullName>
    </submittedName>
</protein>
<dbReference type="AlphaFoldDB" id="A0ABD0JTH7"/>
<feature type="non-terminal residue" evidence="2">
    <location>
        <position position="1"/>
    </location>
</feature>
<reference evidence="2 3" key="1">
    <citation type="journal article" date="2023" name="Sci. Data">
        <title>Genome assembly of the Korean intertidal mud-creeper Batillaria attramentaria.</title>
        <authorList>
            <person name="Patra A.K."/>
            <person name="Ho P.T."/>
            <person name="Jun S."/>
            <person name="Lee S.J."/>
            <person name="Kim Y."/>
            <person name="Won Y.J."/>
        </authorList>
    </citation>
    <scope>NUCLEOTIDE SEQUENCE [LARGE SCALE GENOMIC DNA]</scope>
    <source>
        <strain evidence="2">Wonlab-2016</strain>
    </source>
</reference>
<comment type="caution">
    <text evidence="2">The sequence shown here is derived from an EMBL/GenBank/DDBJ whole genome shotgun (WGS) entry which is preliminary data.</text>
</comment>